<gene>
    <name evidence="2" type="ORF">D3P05_06050</name>
</gene>
<dbReference type="InterPro" id="IPR002881">
    <property type="entry name" value="DUF58"/>
</dbReference>
<proteinExistence type="predicted"/>
<name>A0A419A9E8_9RHOB</name>
<sequence>MVRALPEGAGQGAADPAGVSTASLMALEPLAARDGREAVALAERPGTTATRRRGQGHEIREIRPFADGDDPRHIDAAATARSGSPQVRSFHEDRERSLLLIADFRRPMLWGTASRLRSVAVAEMLALAGWRAALQGGAVGVVALTDAGPDAQPPRPRHRGMALAAACLARAHAAALAAAERAAAQGREPPVRPLAPDLVRAARQAPPGAGIVLATALDDPGEDLDAALAALSARGPLRLILIEDRFETAPPAQPLPYAAPQGAAFARFSTLPAGRAARAARLSRPGIRVQRVSSDPVARGGGQ</sequence>
<dbReference type="Proteomes" id="UP000283587">
    <property type="component" value="Unassembled WGS sequence"/>
</dbReference>
<dbReference type="OrthoDB" id="9776116at2"/>
<keyword evidence="3" id="KW-1185">Reference proteome</keyword>
<organism evidence="2 3">
    <name type="scientific">Paracoccus siganidrum</name>
    <dbReference type="NCBI Taxonomy" id="1276757"/>
    <lineage>
        <taxon>Bacteria</taxon>
        <taxon>Pseudomonadati</taxon>
        <taxon>Pseudomonadota</taxon>
        <taxon>Alphaproteobacteria</taxon>
        <taxon>Rhodobacterales</taxon>
        <taxon>Paracoccaceae</taxon>
        <taxon>Paracoccus</taxon>
    </lineage>
</organism>
<protein>
    <submittedName>
        <fullName evidence="2">DUF58 domain-containing protein</fullName>
    </submittedName>
</protein>
<dbReference type="PANTHER" id="PTHR33608">
    <property type="entry name" value="BLL2464 PROTEIN"/>
    <property type="match status" value="1"/>
</dbReference>
<comment type="caution">
    <text evidence="2">The sequence shown here is derived from an EMBL/GenBank/DDBJ whole genome shotgun (WGS) entry which is preliminary data.</text>
</comment>
<reference evidence="3" key="1">
    <citation type="submission" date="2018-09" db="EMBL/GenBank/DDBJ databases">
        <title>Paracoccus onubensis nov. sp. a moderate halophilic bacterium isolated from Gruta de las Maravillas (Aracena, Spain).</title>
        <authorList>
            <person name="Jurado V."/>
            <person name="Gutierrez-Patricio S."/>
            <person name="Gonzalez-Pimentel J.L."/>
            <person name="Miller A.Z."/>
            <person name="Laiz L."/>
            <person name="Saiz-Jimenez C."/>
        </authorList>
    </citation>
    <scope>NUCLEOTIDE SEQUENCE [LARGE SCALE GENOMIC DNA]</scope>
    <source>
        <strain evidence="3">DSM 26381</strain>
    </source>
</reference>
<dbReference type="EMBL" id="QZEW01000020">
    <property type="protein sequence ID" value="RJL18873.1"/>
    <property type="molecule type" value="Genomic_DNA"/>
</dbReference>
<feature type="domain" description="DUF58" evidence="1">
    <location>
        <begin position="61"/>
        <end position="181"/>
    </location>
</feature>
<evidence type="ECO:0000313" key="3">
    <source>
        <dbReference type="Proteomes" id="UP000283587"/>
    </source>
</evidence>
<evidence type="ECO:0000259" key="1">
    <source>
        <dbReference type="Pfam" id="PF01882"/>
    </source>
</evidence>
<dbReference type="Pfam" id="PF01882">
    <property type="entry name" value="DUF58"/>
    <property type="match status" value="1"/>
</dbReference>
<dbReference type="PANTHER" id="PTHR33608:SF12">
    <property type="entry name" value="DUF58 DOMAIN-CONTAINING PROTEIN"/>
    <property type="match status" value="1"/>
</dbReference>
<dbReference type="AlphaFoldDB" id="A0A419A9E8"/>
<evidence type="ECO:0000313" key="2">
    <source>
        <dbReference type="EMBL" id="RJL18873.1"/>
    </source>
</evidence>
<accession>A0A419A9E8</accession>